<reference evidence="3" key="1">
    <citation type="submission" date="2020-06" db="EMBL/GenBank/DDBJ databases">
        <title>WGS assembly of Ceratodon purpureus strain R40.</title>
        <authorList>
            <person name="Carey S.B."/>
            <person name="Jenkins J."/>
            <person name="Shu S."/>
            <person name="Lovell J.T."/>
            <person name="Sreedasyam A."/>
            <person name="Maumus F."/>
            <person name="Tiley G.P."/>
            <person name="Fernandez-Pozo N."/>
            <person name="Barry K."/>
            <person name="Chen C."/>
            <person name="Wang M."/>
            <person name="Lipzen A."/>
            <person name="Daum C."/>
            <person name="Saski C.A."/>
            <person name="Payton A.C."/>
            <person name="Mcbreen J.C."/>
            <person name="Conrad R.E."/>
            <person name="Kollar L.M."/>
            <person name="Olsson S."/>
            <person name="Huttunen S."/>
            <person name="Landis J.B."/>
            <person name="Wickett N.J."/>
            <person name="Johnson M.G."/>
            <person name="Rensing S.A."/>
            <person name="Grimwood J."/>
            <person name="Schmutz J."/>
            <person name="Mcdaniel S.F."/>
        </authorList>
    </citation>
    <scope>NUCLEOTIDE SEQUENCE</scope>
    <source>
        <strain evidence="3">R40</strain>
    </source>
</reference>
<evidence type="ECO:0000313" key="3">
    <source>
        <dbReference type="EMBL" id="KAG0586877.1"/>
    </source>
</evidence>
<dbReference type="Pfam" id="PF17184">
    <property type="entry name" value="Rit1_C"/>
    <property type="match status" value="1"/>
</dbReference>
<dbReference type="EMBL" id="CM026422">
    <property type="protein sequence ID" value="KAG0586877.1"/>
    <property type="molecule type" value="Genomic_DNA"/>
</dbReference>
<dbReference type="AlphaFoldDB" id="A0A8T0IUR8"/>
<proteinExistence type="predicted"/>
<dbReference type="InterPro" id="IPR033449">
    <property type="entry name" value="Rit1_N"/>
</dbReference>
<dbReference type="InterPro" id="IPR007306">
    <property type="entry name" value="Rit1"/>
</dbReference>
<dbReference type="PANTHER" id="PTHR31811">
    <property type="entry name" value="TRNA A64-2'-O-RIBOSYLPHOSPHATE TRANSFERASE"/>
    <property type="match status" value="1"/>
</dbReference>
<dbReference type="InterPro" id="IPR029021">
    <property type="entry name" value="Prot-tyrosine_phosphatase-like"/>
</dbReference>
<accession>A0A8T0IUR8</accession>
<evidence type="ECO:0008006" key="5">
    <source>
        <dbReference type="Google" id="ProtNLM"/>
    </source>
</evidence>
<comment type="caution">
    <text evidence="3">The sequence shown here is derived from an EMBL/GenBank/DDBJ whole genome shotgun (WGS) entry which is preliminary data.</text>
</comment>
<dbReference type="GO" id="GO:0043399">
    <property type="term" value="F:tRNA adenosine(64)-2'-O-ribosylphosphate transferase activity"/>
    <property type="evidence" value="ECO:0007669"/>
    <property type="project" value="InterPro"/>
</dbReference>
<evidence type="ECO:0000259" key="2">
    <source>
        <dbReference type="Pfam" id="PF17184"/>
    </source>
</evidence>
<dbReference type="InterPro" id="IPR033421">
    <property type="entry name" value="Rit1_DUSP-like"/>
</dbReference>
<organism evidence="3 4">
    <name type="scientific">Ceratodon purpureus</name>
    <name type="common">Fire moss</name>
    <name type="synonym">Dicranum purpureum</name>
    <dbReference type="NCBI Taxonomy" id="3225"/>
    <lineage>
        <taxon>Eukaryota</taxon>
        <taxon>Viridiplantae</taxon>
        <taxon>Streptophyta</taxon>
        <taxon>Embryophyta</taxon>
        <taxon>Bryophyta</taxon>
        <taxon>Bryophytina</taxon>
        <taxon>Bryopsida</taxon>
        <taxon>Dicranidae</taxon>
        <taxon>Pseudoditrichales</taxon>
        <taxon>Ditrichaceae</taxon>
        <taxon>Ceratodon</taxon>
    </lineage>
</organism>
<dbReference type="Pfam" id="PF04179">
    <property type="entry name" value="Init_tRNA_PT"/>
    <property type="match status" value="1"/>
</dbReference>
<feature type="domain" description="Rit1 N-terminal" evidence="2">
    <location>
        <begin position="11"/>
        <end position="305"/>
    </location>
</feature>
<dbReference type="SUPFAM" id="SSF52799">
    <property type="entry name" value="(Phosphotyrosine protein) phosphatases II"/>
    <property type="match status" value="1"/>
</dbReference>
<evidence type="ECO:0000259" key="1">
    <source>
        <dbReference type="Pfam" id="PF04179"/>
    </source>
</evidence>
<sequence>MESIYKVARQIKRKEHSLYNALRSIYHDSLFVTEIHALWPHLPLLANLRCGLWYAPPHAFHAHCYFKSTDGHNGNWSFNVTRLNLHVALLAAEKGGCIIVDATRKGKRFPDSMSKTIPIWACVINCALADLRKDLNKIPNHLMQQEDVLDSEENGSDRHSSDWDCQLHLPIWVSETEKNNIAHRLDTWVQDLKTCGANLVPLARTLRKPLRVLWVSQRTVIWLNEVVDIETLDFTPIFLVSASQPVSCTQRMTDAEFSWSYIPGAADDEESWARGLTPTLFWKHAYDLVNYGPVDCNRKVADLVERERVYRALRGQDAPQVKVKSSGKLADPAVELKDSVYSDGGCHLTLEERETQTVQDVSSQKMGVNLPEGHLNNIVPGLHWIGSTGLAVGDASCCQTDSLREVVDCVLDVRPSACSTSSYSENSYLHLPVVGSKFDRHSLQNYLPEAVKFAKEKLANGLSLLICCPDGEDISVCVCLAILLSCFGSMGNFCSAGLNPRTISKSEVRQSLVQLASFHSGARPSRGSLKQVYNYLQNLQ</sequence>
<protein>
    <recommendedName>
        <fullName evidence="5">Initiator tRNA phosphoribosyl transferase family protein</fullName>
    </recommendedName>
</protein>
<name>A0A8T0IUR8_CERPU</name>
<dbReference type="Gene3D" id="3.90.190.10">
    <property type="entry name" value="Protein tyrosine phosphatase superfamily"/>
    <property type="match status" value="1"/>
</dbReference>
<feature type="domain" description="Rit1 DUSP-like" evidence="1">
    <location>
        <begin position="427"/>
        <end position="536"/>
    </location>
</feature>
<evidence type="ECO:0000313" key="4">
    <source>
        <dbReference type="Proteomes" id="UP000822688"/>
    </source>
</evidence>
<dbReference type="PIRSF" id="PIRSF007747">
    <property type="entry name" value="Ribosyl_Ptfrase"/>
    <property type="match status" value="1"/>
</dbReference>
<dbReference type="GO" id="GO:0005737">
    <property type="term" value="C:cytoplasm"/>
    <property type="evidence" value="ECO:0007669"/>
    <property type="project" value="TreeGrafter"/>
</dbReference>
<dbReference type="GO" id="GO:0019988">
    <property type="term" value="P:charged-tRNA amino acid modification"/>
    <property type="evidence" value="ECO:0007669"/>
    <property type="project" value="InterPro"/>
</dbReference>
<dbReference type="Proteomes" id="UP000822688">
    <property type="component" value="Chromosome 2"/>
</dbReference>
<gene>
    <name evidence="3" type="ORF">KC19_2G124200</name>
</gene>
<dbReference type="PANTHER" id="PTHR31811:SF0">
    <property type="entry name" value="TRNA A64-2'-O-RIBOSYLPHOSPHATE TRANSFERASE"/>
    <property type="match status" value="1"/>
</dbReference>
<keyword evidence="4" id="KW-1185">Reference proteome</keyword>